<dbReference type="EMBL" id="GFDG01003892">
    <property type="protein sequence ID" value="JAV14907.1"/>
    <property type="molecule type" value="Transcribed_RNA"/>
</dbReference>
<evidence type="ECO:0000256" key="1">
    <source>
        <dbReference type="SAM" id="MobiDB-lite"/>
    </source>
</evidence>
<accession>A0A1L8E840</accession>
<protein>
    <submittedName>
        <fullName evidence="2">Uncharacterized protein</fullName>
    </submittedName>
</protein>
<organism evidence="2">
    <name type="scientific">Haematobia irritans</name>
    <name type="common">Horn fly</name>
    <name type="synonym">Conops irritans</name>
    <dbReference type="NCBI Taxonomy" id="7368"/>
    <lineage>
        <taxon>Eukaryota</taxon>
        <taxon>Metazoa</taxon>
        <taxon>Ecdysozoa</taxon>
        <taxon>Arthropoda</taxon>
        <taxon>Hexapoda</taxon>
        <taxon>Insecta</taxon>
        <taxon>Pterygota</taxon>
        <taxon>Neoptera</taxon>
        <taxon>Endopterygota</taxon>
        <taxon>Diptera</taxon>
        <taxon>Brachycera</taxon>
        <taxon>Muscomorpha</taxon>
        <taxon>Muscoidea</taxon>
        <taxon>Muscidae</taxon>
        <taxon>Haematobia</taxon>
    </lineage>
</organism>
<dbReference type="InterPro" id="IPR028265">
    <property type="entry name" value="TTDN1/SICKLE"/>
</dbReference>
<reference evidence="2" key="1">
    <citation type="submission" date="2017-01" db="EMBL/GenBank/DDBJ databases">
        <title>An insight into the sialome and mialome of the horn fly, Haematobia irritans.</title>
        <authorList>
            <person name="Breijo M."/>
            <person name="Boiani M."/>
            <person name="Ures X."/>
            <person name="Rocha S."/>
            <person name="Sequeira M."/>
            <person name="Ribeiro J.M."/>
        </authorList>
    </citation>
    <scope>NUCLEOTIDE SEQUENCE</scope>
</reference>
<evidence type="ECO:0000313" key="2">
    <source>
        <dbReference type="EMBL" id="JAV14907.1"/>
    </source>
</evidence>
<feature type="region of interest" description="Disordered" evidence="1">
    <location>
        <begin position="36"/>
        <end position="92"/>
    </location>
</feature>
<dbReference type="AlphaFoldDB" id="A0A1L8E840"/>
<sequence>MSTPRKDRNFSYNSPYSKPMQQLYASQCEEFISLEMGGRSRSRHTSVHANTNDKRNSSFGSHQKTHPPKNYGDAHRNRPIDTISSYVHPSMTEDPWHQLTKRIESIAKSRISLESELNFVGMDESKPISV</sequence>
<dbReference type="Pfam" id="PF15502">
    <property type="entry name" value="MPLKIP"/>
    <property type="match status" value="1"/>
</dbReference>
<name>A0A1L8E840_HAEIR</name>
<proteinExistence type="predicted"/>